<dbReference type="Pfam" id="PF17109">
    <property type="entry name" value="Goodbye"/>
    <property type="match status" value="1"/>
</dbReference>
<evidence type="ECO:0000259" key="1">
    <source>
        <dbReference type="Pfam" id="PF17109"/>
    </source>
</evidence>
<feature type="domain" description="Fungal STAND N-terminal Goodbye" evidence="1">
    <location>
        <begin position="214"/>
        <end position="331"/>
    </location>
</feature>
<sequence>MSNTNVTEQNWADTVAKFTARAQPTPNELQVNREDFKSFIQSQNFEKGKEKSLLEYVNSIKDKVAQLENNINKGATRTEYSKQILGGIQVVIKSAKGKKKMNSWLVDTFKDLDSFLVATSYPEIPGMIKQDMKEMHEQIMNIDMKSAINTLDILGLVIQVINRNVFEKISRKFPKDEVTTSLETLNKITQERSNIINKFYLMHSDGKDQFLAIWKWAVDEYMKNLNQVKYQLDITVFDDKAKILEFLNRKKQEFASFRDGKSKIVANVLKIIEILDPIIGFVGDIVGLVIKPAEPVFTILGIIVQQIQHIQETCDKASDMLEKIEHLILLFNIDNKVKMETELKEVYVQMLAYSLIALGLIARLSAKGEIGK</sequence>
<comment type="caution">
    <text evidence="2">The sequence shown here is derived from an EMBL/GenBank/DDBJ whole genome shotgun (WGS) entry which is preliminary data.</text>
</comment>
<protein>
    <recommendedName>
        <fullName evidence="1">Fungal STAND N-terminal Goodbye domain-containing protein</fullName>
    </recommendedName>
</protein>
<dbReference type="EMBL" id="JBANRG010000026">
    <property type="protein sequence ID" value="KAK7453416.1"/>
    <property type="molecule type" value="Genomic_DNA"/>
</dbReference>
<organism evidence="2 3">
    <name type="scientific">Marasmiellus scandens</name>
    <dbReference type="NCBI Taxonomy" id="2682957"/>
    <lineage>
        <taxon>Eukaryota</taxon>
        <taxon>Fungi</taxon>
        <taxon>Dikarya</taxon>
        <taxon>Basidiomycota</taxon>
        <taxon>Agaricomycotina</taxon>
        <taxon>Agaricomycetes</taxon>
        <taxon>Agaricomycetidae</taxon>
        <taxon>Agaricales</taxon>
        <taxon>Marasmiineae</taxon>
        <taxon>Omphalotaceae</taxon>
        <taxon>Marasmiellus</taxon>
    </lineage>
</organism>
<keyword evidence="3" id="KW-1185">Reference proteome</keyword>
<reference evidence="2 3" key="1">
    <citation type="submission" date="2024-01" db="EMBL/GenBank/DDBJ databases">
        <title>A draft genome for the cacao thread blight pathogen Marasmiellus scandens.</title>
        <authorList>
            <person name="Baruah I.K."/>
            <person name="Leung J."/>
            <person name="Bukari Y."/>
            <person name="Amoako-Attah I."/>
            <person name="Meinhardt L.W."/>
            <person name="Bailey B.A."/>
            <person name="Cohen S.P."/>
        </authorList>
    </citation>
    <scope>NUCLEOTIDE SEQUENCE [LARGE SCALE GENOMIC DNA]</scope>
    <source>
        <strain evidence="2 3">GH-19</strain>
    </source>
</reference>
<evidence type="ECO:0000313" key="3">
    <source>
        <dbReference type="Proteomes" id="UP001498398"/>
    </source>
</evidence>
<dbReference type="InterPro" id="IPR031350">
    <property type="entry name" value="Goodbye_dom"/>
</dbReference>
<dbReference type="Proteomes" id="UP001498398">
    <property type="component" value="Unassembled WGS sequence"/>
</dbReference>
<accession>A0ABR1J8L5</accession>
<gene>
    <name evidence="2" type="ORF">VKT23_011682</name>
</gene>
<name>A0ABR1J8L5_9AGAR</name>
<proteinExistence type="predicted"/>
<evidence type="ECO:0000313" key="2">
    <source>
        <dbReference type="EMBL" id="KAK7453416.1"/>
    </source>
</evidence>